<organism evidence="1 2">
    <name type="scientific">Violaceomyces palustris</name>
    <dbReference type="NCBI Taxonomy" id="1673888"/>
    <lineage>
        <taxon>Eukaryota</taxon>
        <taxon>Fungi</taxon>
        <taxon>Dikarya</taxon>
        <taxon>Basidiomycota</taxon>
        <taxon>Ustilaginomycotina</taxon>
        <taxon>Ustilaginomycetes</taxon>
        <taxon>Violaceomycetales</taxon>
        <taxon>Violaceomycetaceae</taxon>
        <taxon>Violaceomyces</taxon>
    </lineage>
</organism>
<reference evidence="1 2" key="1">
    <citation type="journal article" date="2018" name="Mol. Biol. Evol.">
        <title>Broad Genomic Sampling Reveals a Smut Pathogenic Ancestry of the Fungal Clade Ustilaginomycotina.</title>
        <authorList>
            <person name="Kijpornyongpan T."/>
            <person name="Mondo S.J."/>
            <person name="Barry K."/>
            <person name="Sandor L."/>
            <person name="Lee J."/>
            <person name="Lipzen A."/>
            <person name="Pangilinan J."/>
            <person name="LaButti K."/>
            <person name="Hainaut M."/>
            <person name="Henrissat B."/>
            <person name="Grigoriev I.V."/>
            <person name="Spatafora J.W."/>
            <person name="Aime M.C."/>
        </authorList>
    </citation>
    <scope>NUCLEOTIDE SEQUENCE [LARGE SCALE GENOMIC DNA]</scope>
    <source>
        <strain evidence="1 2">SA 807</strain>
    </source>
</reference>
<dbReference type="EMBL" id="KZ819775">
    <property type="protein sequence ID" value="PWN52481.1"/>
    <property type="molecule type" value="Genomic_DNA"/>
</dbReference>
<protein>
    <submittedName>
        <fullName evidence="1">Beta and beta-prime subunits of DNA dependent RNA-polymerase</fullName>
    </submittedName>
</protein>
<keyword evidence="2" id="KW-1185">Reference proteome</keyword>
<dbReference type="Proteomes" id="UP000245626">
    <property type="component" value="Unassembled WGS sequence"/>
</dbReference>
<gene>
    <name evidence="1" type="ORF">IE53DRAFT_367183</name>
</gene>
<sequence>METDLATIFNAPTPFSLEKVPNITRVLIPPPKAGDNSVSLTAEGINFRDLWEFAHGVVDLDGLYTNDIGALLHTYGVEAARAAIVSEMKGIFDTYGIGVSMRHLYLIADYQTASGGFRPFSRGGIADASSPFLKASFEMTMAFLGQASLHGEFDDLRGPSANIVVGRPVHSGTGTPEIRLPLPSLTAAVAAA</sequence>
<evidence type="ECO:0000313" key="2">
    <source>
        <dbReference type="Proteomes" id="UP000245626"/>
    </source>
</evidence>
<accession>A0ACD0P347</accession>
<evidence type="ECO:0000313" key="1">
    <source>
        <dbReference type="EMBL" id="PWN52481.1"/>
    </source>
</evidence>
<proteinExistence type="predicted"/>
<name>A0ACD0P347_9BASI</name>